<dbReference type="Pfam" id="PF00106">
    <property type="entry name" value="adh_short"/>
    <property type="match status" value="1"/>
</dbReference>
<dbReference type="SUPFAM" id="SSF51735">
    <property type="entry name" value="NAD(P)-binding Rossmann-fold domains"/>
    <property type="match status" value="1"/>
</dbReference>
<reference evidence="1 2" key="1">
    <citation type="submission" date="2016-03" db="EMBL/GenBank/DDBJ databases">
        <authorList>
            <person name="Heylen K."/>
            <person name="De Vos P."/>
            <person name="Vekeman B."/>
        </authorList>
    </citation>
    <scope>NUCLEOTIDE SEQUENCE [LARGE SCALE GENOMIC DNA]</scope>
    <source>
        <strain evidence="1 2">R-49807</strain>
    </source>
</reference>
<dbReference type="PRINTS" id="PR00081">
    <property type="entry name" value="GDHRDH"/>
</dbReference>
<accession>A0AA91I4B9</accession>
<dbReference type="PANTHER" id="PTHR43431">
    <property type="entry name" value="OXIDOREDUCTASE, SHORT CHAIN DEHYDROGENASE/REDUCTASE FAMILY (AFU_ORTHOLOGUE AFUA_5G14000)"/>
    <property type="match status" value="1"/>
</dbReference>
<sequence>MTAAALVLGVGPKQGLGAALARRFAAEGLAVFVAGRSPAKLASVAADIADSGGTAIPVVADATVEADVRRLFEKIGESGRPLAVAAYNVDSNLRAPLLETDLDMFTALWRQNSLGAFLFGREAVRQMLPNRKGTLIFTGATASLRARPPFTAFSAAKAAVRALTQGMAREFGPQGIHVVHAVIDGVIDGDRARSQFPQFVAAKGDDGMLLPEAIAETYWHLHCQHPSAWSHEIDLRPFKETF</sequence>
<evidence type="ECO:0000313" key="1">
    <source>
        <dbReference type="EMBL" id="OAI21871.1"/>
    </source>
</evidence>
<proteinExistence type="predicted"/>
<dbReference type="RefSeq" id="WP_064030056.1">
    <property type="nucleotide sequence ID" value="NZ_LUUL01000132.1"/>
</dbReference>
<gene>
    <name evidence="1" type="ORF">A1356_20265</name>
</gene>
<dbReference type="PANTHER" id="PTHR43431:SF7">
    <property type="entry name" value="OXIDOREDUCTASE, SHORT CHAIN DEHYDROGENASE_REDUCTASE FAMILY (AFU_ORTHOLOGUE AFUA_5G14000)"/>
    <property type="match status" value="1"/>
</dbReference>
<dbReference type="InterPro" id="IPR036291">
    <property type="entry name" value="NAD(P)-bd_dom_sf"/>
</dbReference>
<dbReference type="Proteomes" id="UP000077734">
    <property type="component" value="Unassembled WGS sequence"/>
</dbReference>
<keyword evidence="2" id="KW-1185">Reference proteome</keyword>
<organism evidence="1 2">
    <name type="scientific">Methylomonas koyamae</name>
    <dbReference type="NCBI Taxonomy" id="702114"/>
    <lineage>
        <taxon>Bacteria</taxon>
        <taxon>Pseudomonadati</taxon>
        <taxon>Pseudomonadota</taxon>
        <taxon>Gammaproteobacteria</taxon>
        <taxon>Methylococcales</taxon>
        <taxon>Methylococcaceae</taxon>
        <taxon>Methylomonas</taxon>
    </lineage>
</organism>
<dbReference type="EMBL" id="LUUL01000132">
    <property type="protein sequence ID" value="OAI21871.1"/>
    <property type="molecule type" value="Genomic_DNA"/>
</dbReference>
<dbReference type="AlphaFoldDB" id="A0AA91I4B9"/>
<evidence type="ECO:0000313" key="2">
    <source>
        <dbReference type="Proteomes" id="UP000077734"/>
    </source>
</evidence>
<dbReference type="Gene3D" id="3.40.50.720">
    <property type="entry name" value="NAD(P)-binding Rossmann-like Domain"/>
    <property type="match status" value="1"/>
</dbReference>
<comment type="caution">
    <text evidence="1">The sequence shown here is derived from an EMBL/GenBank/DDBJ whole genome shotgun (WGS) entry which is preliminary data.</text>
</comment>
<protein>
    <submittedName>
        <fullName evidence="1">Glucose 1-dehydrogenase</fullName>
    </submittedName>
</protein>
<name>A0AA91I4B9_9GAMM</name>
<dbReference type="InterPro" id="IPR002347">
    <property type="entry name" value="SDR_fam"/>
</dbReference>